<evidence type="ECO:0000313" key="1">
    <source>
        <dbReference type="EMBL" id="OAQ55833.1"/>
    </source>
</evidence>
<name>A0A179ESP4_ENTTH</name>
<dbReference type="EMBL" id="LWMN01000012">
    <property type="protein sequence ID" value="OAQ55833.1"/>
    <property type="molecule type" value="Genomic_DNA"/>
</dbReference>
<accession>A0A179ESP4</accession>
<dbReference type="Proteomes" id="UP000078516">
    <property type="component" value="Unassembled WGS sequence"/>
</dbReference>
<protein>
    <submittedName>
        <fullName evidence="1">Uncharacterized protein</fullName>
    </submittedName>
</protein>
<keyword evidence="2" id="KW-1185">Reference proteome</keyword>
<gene>
    <name evidence="1" type="ORF">A6E74_07145</name>
</gene>
<reference evidence="1 2" key="1">
    <citation type="submission" date="2016-04" db="EMBL/GenBank/DDBJ databases">
        <title>Draft genome of an Enterococcus thailandicus strain isolated from bovine feces.</title>
        <authorList>
            <person name="Beukers A.G."/>
            <person name="Zaheer R."/>
            <person name="Goji N."/>
            <person name="Cook S.R."/>
            <person name="Amoako K."/>
            <person name="Chaves A.V."/>
            <person name="Ward M.P."/>
            <person name="Mcallister T.A."/>
        </authorList>
    </citation>
    <scope>NUCLEOTIDE SEQUENCE [LARGE SCALE GENOMIC DNA]</scope>
    <source>
        <strain evidence="1 2">F0711D 46</strain>
    </source>
</reference>
<dbReference type="AlphaFoldDB" id="A0A179ESP4"/>
<sequence>MEKNQIEEFFYENTSKRMMARKEALKLTNEQIAGYIIKDELVSKGWVDYTGMGEDESPIYKKVKKKPANIKVVDPIMISRMLNNQRDPISKERPSPNPFLIIPSYIQTLIETLHFERSQDLFWGEACELPFFSGKLFNLFINEISSDSNYKHLVDILLMDYVPYAKQLAYKELVWRRLEEEGYASDQVEMFMQQIDGDTPFEQTNNNKNDFAIFVGVAYSIMKTYGLTEQNHNSEVFLMEFSFLDGHIEYFRKEAVGRLYLLVEEQFLNNYQEFFYQQDSFKSLSKKIVKFIKDRFIPMLYDAIGRDLNDEVDIQGFKELSLGYRVRNIVQTDIAQLSEFSENLYQVDFRDKKQNRLQQSYLDMLESAKKYIQDLKLTQYFLDQATYAPDTGQEAEILYSESIQNDWEKQYSSEMKKRFKNEDE</sequence>
<comment type="caution">
    <text evidence="1">The sequence shown here is derived from an EMBL/GenBank/DDBJ whole genome shotgun (WGS) entry which is preliminary data.</text>
</comment>
<proteinExistence type="predicted"/>
<evidence type="ECO:0000313" key="2">
    <source>
        <dbReference type="Proteomes" id="UP000078516"/>
    </source>
</evidence>
<organism evidence="1 2">
    <name type="scientific">Enterococcus thailandicus</name>
    <dbReference type="NCBI Taxonomy" id="417368"/>
    <lineage>
        <taxon>Bacteria</taxon>
        <taxon>Bacillati</taxon>
        <taxon>Bacillota</taxon>
        <taxon>Bacilli</taxon>
        <taxon>Lactobacillales</taxon>
        <taxon>Enterococcaceae</taxon>
        <taxon>Enterococcus</taxon>
    </lineage>
</organism>
<dbReference type="RefSeq" id="WP_067483592.1">
    <property type="nucleotide sequence ID" value="NZ_LWMN01000012.1"/>
</dbReference>